<comment type="caution">
    <text evidence="2">The sequence shown here is derived from an EMBL/GenBank/DDBJ whole genome shotgun (WGS) entry which is preliminary data.</text>
</comment>
<dbReference type="PANTHER" id="PTHR46609">
    <property type="entry name" value="EXONUCLEASE, PHAGE-TYPE/RECB, C-TERMINAL DOMAIN-CONTAINING PROTEIN"/>
    <property type="match status" value="1"/>
</dbReference>
<evidence type="ECO:0000313" key="2">
    <source>
        <dbReference type="EMBL" id="MFD1121867.1"/>
    </source>
</evidence>
<dbReference type="InterPro" id="IPR019080">
    <property type="entry name" value="YqaJ_viral_recombinase"/>
</dbReference>
<dbReference type="PANTHER" id="PTHR46609:SF6">
    <property type="entry name" value="EXONUCLEASE, PHAGE-TYPE_RECB, C-TERMINAL DOMAIN-CONTAINING PROTEIN-RELATED"/>
    <property type="match status" value="1"/>
</dbReference>
<organism evidence="2 3">
    <name type="scientific">Methylophilus flavus</name>
    <dbReference type="NCBI Taxonomy" id="640084"/>
    <lineage>
        <taxon>Bacteria</taxon>
        <taxon>Pseudomonadati</taxon>
        <taxon>Pseudomonadota</taxon>
        <taxon>Betaproteobacteria</taxon>
        <taxon>Nitrosomonadales</taxon>
        <taxon>Methylophilaceae</taxon>
        <taxon>Methylophilus</taxon>
    </lineage>
</organism>
<reference evidence="3" key="1">
    <citation type="journal article" date="2019" name="Int. J. Syst. Evol. Microbiol.">
        <title>The Global Catalogue of Microorganisms (GCM) 10K type strain sequencing project: providing services to taxonomists for standard genome sequencing and annotation.</title>
        <authorList>
            <consortium name="The Broad Institute Genomics Platform"/>
            <consortium name="The Broad Institute Genome Sequencing Center for Infectious Disease"/>
            <person name="Wu L."/>
            <person name="Ma J."/>
        </authorList>
    </citation>
    <scope>NUCLEOTIDE SEQUENCE [LARGE SCALE GENOMIC DNA]</scope>
    <source>
        <strain evidence="3">CCUG 58411</strain>
    </source>
</reference>
<sequence>MDDLQRTEQWFKDRLGKFTGSRFVDVMARNKRTGEPLKAYHDLIMDIVVERITGEPIDGPQGFALQWGTDVEPAAREAYELETGMSVVETGFLVHPKFDFVGCSPDGLIDDDGGLEMKCPKASRVHLERFTDGLPEEYKPQVQGCMWVTGRQWWDFVSFDPRMPASHQLLIISIERDDDYIKQLESAVIEAEALVQVRLANILKKAA</sequence>
<dbReference type="EC" id="3.1.11.3" evidence="2"/>
<keyword evidence="2" id="KW-0540">Nuclease</keyword>
<keyword evidence="2" id="KW-0378">Hydrolase</keyword>
<evidence type="ECO:0000313" key="3">
    <source>
        <dbReference type="Proteomes" id="UP001597206"/>
    </source>
</evidence>
<dbReference type="InterPro" id="IPR051703">
    <property type="entry name" value="NF-kappa-B_Signaling_Reg"/>
</dbReference>
<dbReference type="Proteomes" id="UP001597206">
    <property type="component" value="Unassembled WGS sequence"/>
</dbReference>
<proteinExistence type="predicted"/>
<dbReference type="InterPro" id="IPR011604">
    <property type="entry name" value="PDDEXK-like_dom_sf"/>
</dbReference>
<dbReference type="SUPFAM" id="SSF52980">
    <property type="entry name" value="Restriction endonuclease-like"/>
    <property type="match status" value="1"/>
</dbReference>
<dbReference type="RefSeq" id="WP_379031378.1">
    <property type="nucleotide sequence ID" value="NZ_JBHTLN010000001.1"/>
</dbReference>
<evidence type="ECO:0000259" key="1">
    <source>
        <dbReference type="Pfam" id="PF09588"/>
    </source>
</evidence>
<dbReference type="CDD" id="cd22343">
    <property type="entry name" value="PDDEXK_lambda_exonuclease-like"/>
    <property type="match status" value="1"/>
</dbReference>
<name>A0ABW3P8W0_9PROT</name>
<accession>A0ABW3P8W0</accession>
<dbReference type="Pfam" id="PF09588">
    <property type="entry name" value="YqaJ"/>
    <property type="match status" value="1"/>
</dbReference>
<keyword evidence="3" id="KW-1185">Reference proteome</keyword>
<dbReference type="Gene3D" id="3.90.320.10">
    <property type="match status" value="1"/>
</dbReference>
<dbReference type="GO" id="GO:0051908">
    <property type="term" value="F:double-stranded DNA 5'-3' DNA exonuclease activity"/>
    <property type="evidence" value="ECO:0007669"/>
    <property type="project" value="UniProtKB-EC"/>
</dbReference>
<dbReference type="InterPro" id="IPR011335">
    <property type="entry name" value="Restrct_endonuc-II-like"/>
</dbReference>
<feature type="domain" description="YqaJ viral recombinase" evidence="1">
    <location>
        <begin position="9"/>
        <end position="152"/>
    </location>
</feature>
<dbReference type="EMBL" id="JBHTLN010000001">
    <property type="protein sequence ID" value="MFD1121867.1"/>
    <property type="molecule type" value="Genomic_DNA"/>
</dbReference>
<gene>
    <name evidence="2" type="ORF">ACFQ2T_05080</name>
</gene>
<keyword evidence="2" id="KW-0269">Exonuclease</keyword>
<protein>
    <submittedName>
        <fullName evidence="2">Lambda exonuclease family protein</fullName>
        <ecNumber evidence="2">3.1.11.3</ecNumber>
    </submittedName>
</protein>